<keyword evidence="1" id="KW-0805">Transcription regulation</keyword>
<dbReference type="PANTHER" id="PTHR30055:SF238">
    <property type="entry name" value="MYCOFACTOCIN BIOSYNTHESIS TRANSCRIPTIONAL REGULATOR MFTR-RELATED"/>
    <property type="match status" value="1"/>
</dbReference>
<organism evidence="6 7">
    <name type="scientific">Streptomyces evansiae</name>
    <dbReference type="NCBI Taxonomy" id="3075535"/>
    <lineage>
        <taxon>Bacteria</taxon>
        <taxon>Bacillati</taxon>
        <taxon>Actinomycetota</taxon>
        <taxon>Actinomycetes</taxon>
        <taxon>Kitasatosporales</taxon>
        <taxon>Streptomycetaceae</taxon>
        <taxon>Streptomyces</taxon>
    </lineage>
</organism>
<evidence type="ECO:0000313" key="7">
    <source>
        <dbReference type="Proteomes" id="UP001183607"/>
    </source>
</evidence>
<proteinExistence type="predicted"/>
<sequence length="193" mass="21786">MPRWEPDARTRLEKAALELFAERGYDGTTVADIAELAGLMKRSFFRYFPDKREALFGGTPLLVGHLEQYVTEAPPGVRPWPLLVDALTGTARFFPEDRETARTRHRVVTANPELREREVLKTATLDDLLRDLLTARGTPPRQAAYLVRLALTMYEQAFTHWLTPTDPEPDFTECVTTAVGDLERVLGEWGDGG</sequence>
<dbReference type="GO" id="GO:0006355">
    <property type="term" value="P:regulation of DNA-templated transcription"/>
    <property type="evidence" value="ECO:0007669"/>
    <property type="project" value="UniProtKB-ARBA"/>
</dbReference>
<dbReference type="PANTHER" id="PTHR30055">
    <property type="entry name" value="HTH-TYPE TRANSCRIPTIONAL REGULATOR RUTR"/>
    <property type="match status" value="1"/>
</dbReference>
<dbReference type="Gene3D" id="1.10.357.10">
    <property type="entry name" value="Tetracycline Repressor, domain 2"/>
    <property type="match status" value="1"/>
</dbReference>
<comment type="caution">
    <text evidence="6">The sequence shown here is derived from an EMBL/GenBank/DDBJ whole genome shotgun (WGS) entry which is preliminary data.</text>
</comment>
<dbReference type="InterPro" id="IPR001647">
    <property type="entry name" value="HTH_TetR"/>
</dbReference>
<dbReference type="InterPro" id="IPR041347">
    <property type="entry name" value="MftR_C"/>
</dbReference>
<dbReference type="RefSeq" id="WP_311677489.1">
    <property type="nucleotide sequence ID" value="NZ_JAVRER010000046.1"/>
</dbReference>
<dbReference type="PROSITE" id="PS50977">
    <property type="entry name" value="HTH_TETR_2"/>
    <property type="match status" value="1"/>
</dbReference>
<feature type="DNA-binding region" description="H-T-H motif" evidence="4">
    <location>
        <begin position="29"/>
        <end position="48"/>
    </location>
</feature>
<dbReference type="SUPFAM" id="SSF46689">
    <property type="entry name" value="Homeodomain-like"/>
    <property type="match status" value="1"/>
</dbReference>
<evidence type="ECO:0000259" key="5">
    <source>
        <dbReference type="PROSITE" id="PS50977"/>
    </source>
</evidence>
<reference evidence="7" key="1">
    <citation type="submission" date="2023-07" db="EMBL/GenBank/DDBJ databases">
        <title>30 novel species of actinomycetes from the DSMZ collection.</title>
        <authorList>
            <person name="Nouioui I."/>
        </authorList>
    </citation>
    <scope>NUCLEOTIDE SEQUENCE [LARGE SCALE GENOMIC DNA]</scope>
    <source>
        <strain evidence="7">DSM 41982</strain>
    </source>
</reference>
<evidence type="ECO:0000256" key="3">
    <source>
        <dbReference type="ARBA" id="ARBA00023163"/>
    </source>
</evidence>
<evidence type="ECO:0000256" key="1">
    <source>
        <dbReference type="ARBA" id="ARBA00023015"/>
    </source>
</evidence>
<keyword evidence="3" id="KW-0804">Transcription</keyword>
<protein>
    <submittedName>
        <fullName evidence="6">TetR family transcriptional regulator</fullName>
    </submittedName>
</protein>
<evidence type="ECO:0000313" key="6">
    <source>
        <dbReference type="EMBL" id="MDT0418484.1"/>
    </source>
</evidence>
<dbReference type="PRINTS" id="PR00455">
    <property type="entry name" value="HTHTETR"/>
</dbReference>
<dbReference type="InterPro" id="IPR009057">
    <property type="entry name" value="Homeodomain-like_sf"/>
</dbReference>
<dbReference type="InterPro" id="IPR050109">
    <property type="entry name" value="HTH-type_TetR-like_transc_reg"/>
</dbReference>
<accession>A0ABD5EAP2</accession>
<dbReference type="AlphaFoldDB" id="A0ABD5EAP2"/>
<keyword evidence="2 4" id="KW-0238">DNA-binding</keyword>
<feature type="domain" description="HTH tetR-type" evidence="5">
    <location>
        <begin position="6"/>
        <end position="66"/>
    </location>
</feature>
<name>A0ABD5EAP2_9ACTN</name>
<dbReference type="GO" id="GO:0003677">
    <property type="term" value="F:DNA binding"/>
    <property type="evidence" value="ECO:0007669"/>
    <property type="project" value="UniProtKB-UniRule"/>
</dbReference>
<dbReference type="Proteomes" id="UP001183607">
    <property type="component" value="Unassembled WGS sequence"/>
</dbReference>
<evidence type="ECO:0000256" key="2">
    <source>
        <dbReference type="ARBA" id="ARBA00023125"/>
    </source>
</evidence>
<gene>
    <name evidence="6" type="ORF">RM574_23655</name>
</gene>
<evidence type="ECO:0000256" key="4">
    <source>
        <dbReference type="PROSITE-ProRule" id="PRU00335"/>
    </source>
</evidence>
<dbReference type="EMBL" id="JAVRER010000046">
    <property type="protein sequence ID" value="MDT0418484.1"/>
    <property type="molecule type" value="Genomic_DNA"/>
</dbReference>
<dbReference type="Pfam" id="PF00440">
    <property type="entry name" value="TetR_N"/>
    <property type="match status" value="1"/>
</dbReference>
<dbReference type="Pfam" id="PF17754">
    <property type="entry name" value="TetR_C_14"/>
    <property type="match status" value="1"/>
</dbReference>